<dbReference type="EMBL" id="AP023366">
    <property type="protein sequence ID" value="BCJ86698.1"/>
    <property type="molecule type" value="Genomic_DNA"/>
</dbReference>
<keyword evidence="3" id="KW-0812">Transmembrane</keyword>
<feature type="region of interest" description="Disordered" evidence="6">
    <location>
        <begin position="27"/>
        <end position="83"/>
    </location>
</feature>
<dbReference type="Gene3D" id="3.40.30.10">
    <property type="entry name" value="Glutaredoxin"/>
    <property type="match status" value="1"/>
</dbReference>
<dbReference type="RefSeq" id="WP_200760675.1">
    <property type="nucleotide sequence ID" value="NZ_AP023366.1"/>
</dbReference>
<feature type="compositionally biased region" description="Low complexity" evidence="6">
    <location>
        <begin position="41"/>
        <end position="67"/>
    </location>
</feature>
<reference evidence="8 9" key="1">
    <citation type="submission" date="2020-08" db="EMBL/GenBank/DDBJ databases">
        <title>Complete Genome Sequence of Effusibacillus dendaii Strain skT53, Isolated from Farmland soil.</title>
        <authorList>
            <person name="Konishi T."/>
            <person name="Kawasaki H."/>
        </authorList>
    </citation>
    <scope>NUCLEOTIDE SEQUENCE [LARGE SCALE GENOMIC DNA]</scope>
    <source>
        <strain evidence="9">skT53</strain>
    </source>
</reference>
<dbReference type="InterPro" id="IPR013766">
    <property type="entry name" value="Thioredoxin_domain"/>
</dbReference>
<dbReference type="InterPro" id="IPR000866">
    <property type="entry name" value="AhpC/TSA"/>
</dbReference>
<dbReference type="PROSITE" id="PS00194">
    <property type="entry name" value="THIOREDOXIN_1"/>
    <property type="match status" value="1"/>
</dbReference>
<evidence type="ECO:0000313" key="9">
    <source>
        <dbReference type="Proteomes" id="UP000593802"/>
    </source>
</evidence>
<evidence type="ECO:0000313" key="8">
    <source>
        <dbReference type="EMBL" id="BCJ86698.1"/>
    </source>
</evidence>
<dbReference type="PANTHER" id="PTHR42852:SF6">
    <property type="entry name" value="THIOL:DISULFIDE INTERCHANGE PROTEIN DSBE"/>
    <property type="match status" value="1"/>
</dbReference>
<accession>A0A7I8D977</accession>
<dbReference type="CDD" id="cd02966">
    <property type="entry name" value="TlpA_like_family"/>
    <property type="match status" value="1"/>
</dbReference>
<sequence>MKNWKLLFSIVLVVGLVVFTVFSQTTKGKSTAGQTPESKMQPSAGQQSNSQQSAQQPTQQQSAGQPNTSQPAVSPQPGKMAPDFALRDMAGQTVRLSDLRGKPVLINFWASWCGPCRQEMPDLVKKSETYKDQITFVGINLTSSESDAKDVQSFLQEFHVKYPILLDEEGQVSNLYQVLGIPTTVSINPDGMIVDRITGAMNADQMEKVMQNLLKK</sequence>
<evidence type="ECO:0000256" key="3">
    <source>
        <dbReference type="ARBA" id="ARBA00022968"/>
    </source>
</evidence>
<dbReference type="PROSITE" id="PS51352">
    <property type="entry name" value="THIOREDOXIN_2"/>
    <property type="match status" value="1"/>
</dbReference>
<comment type="subcellular location">
    <subcellularLocation>
        <location evidence="1">Cell envelope</location>
    </subcellularLocation>
</comment>
<keyword evidence="9" id="KW-1185">Reference proteome</keyword>
<keyword evidence="3" id="KW-0735">Signal-anchor</keyword>
<organism evidence="8 9">
    <name type="scientific">Effusibacillus dendaii</name>
    <dbReference type="NCBI Taxonomy" id="2743772"/>
    <lineage>
        <taxon>Bacteria</taxon>
        <taxon>Bacillati</taxon>
        <taxon>Bacillota</taxon>
        <taxon>Bacilli</taxon>
        <taxon>Bacillales</taxon>
        <taxon>Alicyclobacillaceae</taxon>
        <taxon>Effusibacillus</taxon>
    </lineage>
</organism>
<dbReference type="GO" id="GO:0017004">
    <property type="term" value="P:cytochrome complex assembly"/>
    <property type="evidence" value="ECO:0007669"/>
    <property type="project" value="UniProtKB-KW"/>
</dbReference>
<dbReference type="PANTHER" id="PTHR42852">
    <property type="entry name" value="THIOL:DISULFIDE INTERCHANGE PROTEIN DSBE"/>
    <property type="match status" value="1"/>
</dbReference>
<dbReference type="KEGG" id="eff:skT53_16830"/>
<evidence type="ECO:0000256" key="4">
    <source>
        <dbReference type="ARBA" id="ARBA00023157"/>
    </source>
</evidence>
<keyword evidence="5" id="KW-0676">Redox-active center</keyword>
<gene>
    <name evidence="8" type="ORF">skT53_16830</name>
</gene>
<feature type="compositionally biased region" description="Polar residues" evidence="6">
    <location>
        <begin position="27"/>
        <end position="40"/>
    </location>
</feature>
<evidence type="ECO:0000256" key="5">
    <source>
        <dbReference type="ARBA" id="ARBA00023284"/>
    </source>
</evidence>
<keyword evidence="2" id="KW-0201">Cytochrome c-type biogenesis</keyword>
<dbReference type="GO" id="GO:0016209">
    <property type="term" value="F:antioxidant activity"/>
    <property type="evidence" value="ECO:0007669"/>
    <property type="project" value="InterPro"/>
</dbReference>
<dbReference type="InterPro" id="IPR050553">
    <property type="entry name" value="Thioredoxin_ResA/DsbE_sf"/>
</dbReference>
<name>A0A7I8D977_9BACL</name>
<dbReference type="InterPro" id="IPR017937">
    <property type="entry name" value="Thioredoxin_CS"/>
</dbReference>
<dbReference type="GO" id="GO:0030313">
    <property type="term" value="C:cell envelope"/>
    <property type="evidence" value="ECO:0007669"/>
    <property type="project" value="UniProtKB-SubCell"/>
</dbReference>
<evidence type="ECO:0000256" key="6">
    <source>
        <dbReference type="SAM" id="MobiDB-lite"/>
    </source>
</evidence>
<proteinExistence type="predicted"/>
<dbReference type="InterPro" id="IPR036249">
    <property type="entry name" value="Thioredoxin-like_sf"/>
</dbReference>
<dbReference type="Proteomes" id="UP000593802">
    <property type="component" value="Chromosome"/>
</dbReference>
<dbReference type="Pfam" id="PF00578">
    <property type="entry name" value="AhpC-TSA"/>
    <property type="match status" value="1"/>
</dbReference>
<dbReference type="GO" id="GO:0016491">
    <property type="term" value="F:oxidoreductase activity"/>
    <property type="evidence" value="ECO:0007669"/>
    <property type="project" value="InterPro"/>
</dbReference>
<evidence type="ECO:0000259" key="7">
    <source>
        <dbReference type="PROSITE" id="PS51352"/>
    </source>
</evidence>
<dbReference type="SUPFAM" id="SSF52833">
    <property type="entry name" value="Thioredoxin-like"/>
    <property type="match status" value="1"/>
</dbReference>
<keyword evidence="4" id="KW-1015">Disulfide bond</keyword>
<protein>
    <recommendedName>
        <fullName evidence="7">Thioredoxin domain-containing protein</fullName>
    </recommendedName>
</protein>
<evidence type="ECO:0000256" key="2">
    <source>
        <dbReference type="ARBA" id="ARBA00022748"/>
    </source>
</evidence>
<evidence type="ECO:0000256" key="1">
    <source>
        <dbReference type="ARBA" id="ARBA00004196"/>
    </source>
</evidence>
<feature type="domain" description="Thioredoxin" evidence="7">
    <location>
        <begin position="75"/>
        <end position="215"/>
    </location>
</feature>
<dbReference type="AlphaFoldDB" id="A0A7I8D977"/>